<dbReference type="RefSeq" id="WP_010038847.1">
    <property type="nucleotide sequence ID" value="NZ_CP025958.1"/>
</dbReference>
<proteinExistence type="predicted"/>
<reference evidence="1 2" key="1">
    <citation type="submission" date="2018-01" db="EMBL/GenBank/DDBJ databases">
        <title>G. obscuriglobus.</title>
        <authorList>
            <person name="Franke J."/>
            <person name="Blomberg W."/>
            <person name="Selmecki A."/>
        </authorList>
    </citation>
    <scope>NUCLEOTIDE SEQUENCE [LARGE SCALE GENOMIC DNA]</scope>
    <source>
        <strain evidence="1 2">DSM 5831</strain>
    </source>
</reference>
<dbReference type="KEGG" id="gog:C1280_09510"/>
<dbReference type="EMBL" id="CP025958">
    <property type="protein sequence ID" value="AWM37237.1"/>
    <property type="molecule type" value="Genomic_DNA"/>
</dbReference>
<dbReference type="Proteomes" id="UP000245802">
    <property type="component" value="Chromosome"/>
</dbReference>
<evidence type="ECO:0000313" key="2">
    <source>
        <dbReference type="Proteomes" id="UP000245802"/>
    </source>
</evidence>
<organism evidence="1 2">
    <name type="scientific">Gemmata obscuriglobus</name>
    <dbReference type="NCBI Taxonomy" id="114"/>
    <lineage>
        <taxon>Bacteria</taxon>
        <taxon>Pseudomonadati</taxon>
        <taxon>Planctomycetota</taxon>
        <taxon>Planctomycetia</taxon>
        <taxon>Gemmatales</taxon>
        <taxon>Gemmataceae</taxon>
        <taxon>Gemmata</taxon>
    </lineage>
</organism>
<accession>A0A2Z3H0G2</accession>
<protein>
    <recommendedName>
        <fullName evidence="3">Tetratricopeptide repeat protein</fullName>
    </recommendedName>
</protein>
<keyword evidence="2" id="KW-1185">Reference proteome</keyword>
<gene>
    <name evidence="1" type="ORF">C1280_09510</name>
</gene>
<evidence type="ECO:0008006" key="3">
    <source>
        <dbReference type="Google" id="ProtNLM"/>
    </source>
</evidence>
<name>A0A2Z3H0G2_9BACT</name>
<sequence>MAIRVLFLTGWLLLGVGAAVAHWFGPGVDGRKLDLAARHLRTAEKAVAAEDYSSAVEEFGLALKALPEGRGAEARKIRLEKAKAQMLARQLPEAHSELRTLVDEMAADGGADPKVLADARSAQANSQYYMTWLMRLEGQNRDVWEPEIESSRQTYRLLAEQADKRGDATAAAKHREDLESSIRLARLELSELQGLPLPSQ</sequence>
<dbReference type="AlphaFoldDB" id="A0A2Z3H0G2"/>
<evidence type="ECO:0000313" key="1">
    <source>
        <dbReference type="EMBL" id="AWM37237.1"/>
    </source>
</evidence>
<dbReference type="OrthoDB" id="260328at2"/>